<feature type="compositionally biased region" description="Basic and acidic residues" evidence="1">
    <location>
        <begin position="39"/>
        <end position="56"/>
    </location>
</feature>
<reference evidence="2 3" key="1">
    <citation type="submission" date="2018-11" db="EMBL/GenBank/DDBJ databases">
        <authorList>
            <consortium name="Pathogen Informatics"/>
        </authorList>
    </citation>
    <scope>NUCLEOTIDE SEQUENCE [LARGE SCALE GENOMIC DNA]</scope>
</reference>
<dbReference type="EMBL" id="UZAH01026799">
    <property type="protein sequence ID" value="VDO85457.1"/>
    <property type="molecule type" value="Genomic_DNA"/>
</dbReference>
<evidence type="ECO:0000256" key="1">
    <source>
        <dbReference type="SAM" id="MobiDB-lite"/>
    </source>
</evidence>
<accession>A0A3P7ZMN0</accession>
<evidence type="ECO:0000313" key="2">
    <source>
        <dbReference type="EMBL" id="VDO85457.1"/>
    </source>
</evidence>
<reference evidence="4" key="2">
    <citation type="submission" date="2019-09" db="UniProtKB">
        <authorList>
            <consortium name="WormBaseParasite"/>
        </authorList>
    </citation>
    <scope>IDENTIFICATION</scope>
</reference>
<proteinExistence type="predicted"/>
<evidence type="ECO:0000313" key="3">
    <source>
        <dbReference type="Proteomes" id="UP000050761"/>
    </source>
</evidence>
<dbReference type="WBParaSite" id="HPBE_0001054701-mRNA-1">
    <property type="protein sequence ID" value="HPBE_0001054701-mRNA-1"/>
    <property type="gene ID" value="HPBE_0001054701"/>
</dbReference>
<evidence type="ECO:0000313" key="4">
    <source>
        <dbReference type="WBParaSite" id="HPBE_0001054701-mRNA-1"/>
    </source>
</evidence>
<feature type="region of interest" description="Disordered" evidence="1">
    <location>
        <begin position="29"/>
        <end position="73"/>
    </location>
</feature>
<protein>
    <submittedName>
        <fullName evidence="4">Ubiquitin-like domain-containing protein</fullName>
    </submittedName>
</protein>
<sequence length="73" mass="8356">MDDDDALLIDWNGEVVDFLLPPAKKCCRPHGARRRRSREHAEDFGNSAEHEGRWPDGNEMDIPEATYCDEKGN</sequence>
<organism evidence="3 4">
    <name type="scientific">Heligmosomoides polygyrus</name>
    <name type="common">Parasitic roundworm</name>
    <dbReference type="NCBI Taxonomy" id="6339"/>
    <lineage>
        <taxon>Eukaryota</taxon>
        <taxon>Metazoa</taxon>
        <taxon>Ecdysozoa</taxon>
        <taxon>Nematoda</taxon>
        <taxon>Chromadorea</taxon>
        <taxon>Rhabditida</taxon>
        <taxon>Rhabditina</taxon>
        <taxon>Rhabditomorpha</taxon>
        <taxon>Strongyloidea</taxon>
        <taxon>Heligmosomidae</taxon>
        <taxon>Heligmosomoides</taxon>
    </lineage>
</organism>
<dbReference type="AlphaFoldDB" id="A0A183FRR3"/>
<keyword evidence="3" id="KW-1185">Reference proteome</keyword>
<gene>
    <name evidence="2" type="ORF">HPBE_LOCUS10548</name>
</gene>
<accession>A0A183FRR3</accession>
<feature type="compositionally biased region" description="Basic residues" evidence="1">
    <location>
        <begin position="29"/>
        <end position="38"/>
    </location>
</feature>
<dbReference type="Proteomes" id="UP000050761">
    <property type="component" value="Unassembled WGS sequence"/>
</dbReference>
<name>A0A183FRR3_HELPZ</name>